<sequence length="437" mass="48033">MLVKAGKYIDVSGRCSIEFLQHWARKSEGCNLAALLEAMQDQFSREPPVYAKPPPHSYSAMSSRPTHPLVADPRGRPPPPLPHTQSIQPQPQPPQTRPITPDRPVIPPKPTASVYTSPGTHYAHTATTSPLIQPESRGAVRSQPEPALRPPLDSLPPQYRPSYVAPPVPPSYAIPASNQNSPTPVFNSSPLALSTSPPPRPPQPPLVFNAAPSSYYHPQVPFQLSSDHAASQPLRAPHINLLDEDSPETQVLNPTSTVAPPPPRPPNPELLHLHDQIYHKVTSELNSLSQALALDAERLRAHQADLLVGEPAIHDEMARLEAVRDVCRSVAGRMKGSVQQAEINIAELRKKGDPEVDELICSTTIVHNQLISLVAEDNAIEDTIYHLHRGLNSGRIDLERFLRSTRLLAEEQFMKRALIEKIQEGMPIGMSMGSDWS</sequence>
<dbReference type="AlphaFoldDB" id="A0A9P7KPJ0"/>
<feature type="compositionally biased region" description="Polar residues" evidence="8">
    <location>
        <begin position="113"/>
        <end position="131"/>
    </location>
</feature>
<dbReference type="GO" id="GO:0043162">
    <property type="term" value="P:ubiquitin-dependent protein catabolic process via the multivesicular body sorting pathway"/>
    <property type="evidence" value="ECO:0007669"/>
    <property type="project" value="UniProtKB-ARBA"/>
</dbReference>
<dbReference type="InterPro" id="IPR052070">
    <property type="entry name" value="ESCRT-I_UEV_domain"/>
</dbReference>
<evidence type="ECO:0000256" key="3">
    <source>
        <dbReference type="ARBA" id="ARBA00022448"/>
    </source>
</evidence>
<feature type="compositionally biased region" description="Polar residues" evidence="8">
    <location>
        <begin position="178"/>
        <end position="187"/>
    </location>
</feature>
<evidence type="ECO:0000256" key="5">
    <source>
        <dbReference type="ARBA" id="ARBA00022927"/>
    </source>
</evidence>
<accession>A0A9P7KPJ0</accession>
<dbReference type="Proteomes" id="UP000717328">
    <property type="component" value="Unassembled WGS sequence"/>
</dbReference>
<evidence type="ECO:0000256" key="8">
    <source>
        <dbReference type="SAM" id="MobiDB-lite"/>
    </source>
</evidence>
<reference evidence="11" key="1">
    <citation type="submission" date="2021-02" db="EMBL/GenBank/DDBJ databases">
        <authorList>
            <person name="Nieuwenhuis M."/>
            <person name="Van De Peppel L.J.J."/>
        </authorList>
    </citation>
    <scope>NUCLEOTIDE SEQUENCE</scope>
    <source>
        <strain evidence="11">D49</strain>
    </source>
</reference>
<dbReference type="Pfam" id="PF09454">
    <property type="entry name" value="Vps23_core"/>
    <property type="match status" value="1"/>
</dbReference>
<gene>
    <name evidence="11" type="ORF">H0H81_001167</name>
</gene>
<dbReference type="Gene3D" id="6.10.140.820">
    <property type="match status" value="1"/>
</dbReference>
<dbReference type="SUPFAM" id="SSF140111">
    <property type="entry name" value="Endosomal sorting complex assembly domain"/>
    <property type="match status" value="1"/>
</dbReference>
<keyword evidence="6" id="KW-0175">Coiled coil</keyword>
<evidence type="ECO:0000256" key="2">
    <source>
        <dbReference type="ARBA" id="ARBA00009594"/>
    </source>
</evidence>
<comment type="subcellular location">
    <subcellularLocation>
        <location evidence="1">Endosome</location>
    </subcellularLocation>
</comment>
<keyword evidence="3 7" id="KW-0813">Transport</keyword>
<keyword evidence="12" id="KW-1185">Reference proteome</keyword>
<dbReference type="InterPro" id="IPR037202">
    <property type="entry name" value="ESCRT_assembly_dom"/>
</dbReference>
<dbReference type="InterPro" id="IPR016135">
    <property type="entry name" value="UBQ-conjugating_enzyme/RWD"/>
</dbReference>
<name>A0A9P7KPJ0_9AGAR</name>
<evidence type="ECO:0000256" key="7">
    <source>
        <dbReference type="PROSITE-ProRule" id="PRU00644"/>
    </source>
</evidence>
<evidence type="ECO:0000259" key="9">
    <source>
        <dbReference type="PROSITE" id="PS51312"/>
    </source>
</evidence>
<organism evidence="11 12">
    <name type="scientific">Sphagnurus paluster</name>
    <dbReference type="NCBI Taxonomy" id="117069"/>
    <lineage>
        <taxon>Eukaryota</taxon>
        <taxon>Fungi</taxon>
        <taxon>Dikarya</taxon>
        <taxon>Basidiomycota</taxon>
        <taxon>Agaricomycotina</taxon>
        <taxon>Agaricomycetes</taxon>
        <taxon>Agaricomycetidae</taxon>
        <taxon>Agaricales</taxon>
        <taxon>Tricholomatineae</taxon>
        <taxon>Lyophyllaceae</taxon>
        <taxon>Sphagnurus</taxon>
    </lineage>
</organism>
<feature type="compositionally biased region" description="Pro residues" evidence="8">
    <location>
        <begin position="196"/>
        <end position="205"/>
    </location>
</feature>
<evidence type="ECO:0008006" key="13">
    <source>
        <dbReference type="Google" id="ProtNLM"/>
    </source>
</evidence>
<comment type="caution">
    <text evidence="11">The sequence shown here is derived from an EMBL/GenBank/DDBJ whole genome shotgun (WGS) entry which is preliminary data.</text>
</comment>
<evidence type="ECO:0000313" key="11">
    <source>
        <dbReference type="EMBL" id="KAG5654526.1"/>
    </source>
</evidence>
<dbReference type="PROSITE" id="PS51312">
    <property type="entry name" value="SB"/>
    <property type="match status" value="1"/>
</dbReference>
<dbReference type="GO" id="GO:0000813">
    <property type="term" value="C:ESCRT I complex"/>
    <property type="evidence" value="ECO:0007669"/>
    <property type="project" value="TreeGrafter"/>
</dbReference>
<protein>
    <recommendedName>
        <fullName evidence="13">SB domain-containing protein</fullName>
    </recommendedName>
</protein>
<feature type="domain" description="SB" evidence="9">
    <location>
        <begin position="364"/>
        <end position="432"/>
    </location>
</feature>
<dbReference type="GO" id="GO:0072666">
    <property type="term" value="P:establishment of protein localization to vacuole"/>
    <property type="evidence" value="ECO:0007669"/>
    <property type="project" value="UniProtKB-ARBA"/>
</dbReference>
<evidence type="ECO:0000256" key="4">
    <source>
        <dbReference type="ARBA" id="ARBA00022753"/>
    </source>
</evidence>
<dbReference type="InterPro" id="IPR017916">
    <property type="entry name" value="SB_dom"/>
</dbReference>
<evidence type="ECO:0000259" key="10">
    <source>
        <dbReference type="PROSITE" id="PS51322"/>
    </source>
</evidence>
<feature type="region of interest" description="Disordered" evidence="8">
    <location>
        <begin position="46"/>
        <end position="210"/>
    </location>
</feature>
<keyword evidence="5 7" id="KW-0653">Protein transport</keyword>
<comment type="similarity">
    <text evidence="2">Belongs to the ubiquitin-conjugating enzyme family. UEV subfamily.</text>
</comment>
<keyword evidence="4" id="KW-0967">Endosome</keyword>
<dbReference type="GO" id="GO:0043130">
    <property type="term" value="F:ubiquitin binding"/>
    <property type="evidence" value="ECO:0007669"/>
    <property type="project" value="TreeGrafter"/>
</dbReference>
<evidence type="ECO:0000313" key="12">
    <source>
        <dbReference type="Proteomes" id="UP000717328"/>
    </source>
</evidence>
<dbReference type="OrthoDB" id="306304at2759"/>
<proteinExistence type="inferred from homology"/>
<dbReference type="Gene3D" id="3.10.110.10">
    <property type="entry name" value="Ubiquitin Conjugating Enzyme"/>
    <property type="match status" value="1"/>
</dbReference>
<dbReference type="PANTHER" id="PTHR23306">
    <property type="entry name" value="TUMOR SUSCEPTIBILITY GENE 101 PROTEIN-RELATED"/>
    <property type="match status" value="1"/>
</dbReference>
<dbReference type="PROSITE" id="PS51322">
    <property type="entry name" value="UEV"/>
    <property type="match status" value="1"/>
</dbReference>
<dbReference type="PANTHER" id="PTHR23306:SF3">
    <property type="entry name" value="TUMOR SUPPRESSOR PROTEIN 101"/>
    <property type="match status" value="1"/>
</dbReference>
<feature type="domain" description="UEV" evidence="10">
    <location>
        <begin position="1"/>
        <end position="53"/>
    </location>
</feature>
<dbReference type="InterPro" id="IPR008883">
    <property type="entry name" value="UEV_N"/>
</dbReference>
<dbReference type="GO" id="GO:0006886">
    <property type="term" value="P:intracellular protein transport"/>
    <property type="evidence" value="ECO:0007669"/>
    <property type="project" value="UniProtKB-ARBA"/>
</dbReference>
<reference evidence="11" key="2">
    <citation type="submission" date="2021-10" db="EMBL/GenBank/DDBJ databases">
        <title>Phylogenomics reveals ancestral predisposition of the termite-cultivated fungus Termitomyces towards a domesticated lifestyle.</title>
        <authorList>
            <person name="Auxier B."/>
            <person name="Grum-Grzhimaylo A."/>
            <person name="Cardenas M.E."/>
            <person name="Lodge J.D."/>
            <person name="Laessoe T."/>
            <person name="Pedersen O."/>
            <person name="Smith M.E."/>
            <person name="Kuyper T.W."/>
            <person name="Franco-Molano E.A."/>
            <person name="Baroni T.J."/>
            <person name="Aanen D.K."/>
        </authorList>
    </citation>
    <scope>NUCLEOTIDE SEQUENCE</scope>
    <source>
        <strain evidence="11">D49</strain>
    </source>
</reference>
<evidence type="ECO:0000256" key="6">
    <source>
        <dbReference type="ARBA" id="ARBA00023054"/>
    </source>
</evidence>
<dbReference type="EMBL" id="JABCKI010000006">
    <property type="protein sequence ID" value="KAG5654526.1"/>
    <property type="molecule type" value="Genomic_DNA"/>
</dbReference>
<dbReference type="CDD" id="cd11685">
    <property type="entry name" value="UEV_TSG101-like"/>
    <property type="match status" value="1"/>
</dbReference>
<evidence type="ECO:0000256" key="1">
    <source>
        <dbReference type="ARBA" id="ARBA00004177"/>
    </source>
</evidence>